<dbReference type="PROSITE" id="PS51002">
    <property type="entry name" value="CYTB_NTER"/>
    <property type="match status" value="1"/>
</dbReference>
<evidence type="ECO:0000256" key="11">
    <source>
        <dbReference type="ARBA" id="ARBA00022989"/>
    </source>
</evidence>
<keyword evidence="8 16" id="KW-0479">Metal-binding</keyword>
<sequence length="421" mass="48291">MAFESVYFIMKEVEMGWAFRSFHINVANFMFFCLYLHVGRGLYYGSFRMYGVWASGVSLLLLVMLTAFTGYVLPWGQMSYWAAQVISSMVTAIPVVGKDVAIWIWGGYAVGNVTLKRLFSVHFIFPFVMVGLAVLHLAFLHTTGSGNPLGVDTGCSLVRFHSFYSVKDLVGVMVGGLALCFMVGFFPYVLVDGESFIPCDYMDTPSSIHPEWYFLFAYAILRSVPSKAGGIILMLCSIVVLFFVPELWCGIKESLGNYFFCQILYWVWVANFCVLTVVGSQSVEEPFITSGEKMTIFYFMFFPIMGVVQWLEDNSFSLVAKLMNTTDRPHLVWFWDEHFCEWRYDYSPSFGGHLFKDETFWEFFEAEDGSSMDESWRFSDNLIKVKHVNKALGKVPYGWQGLWDDEMRGRSIRRLRNMGIL</sequence>
<keyword evidence="13" id="KW-0830">Ubiquinone</keyword>
<feature type="transmembrane region" description="Helical" evidence="16">
    <location>
        <begin position="263"/>
        <end position="283"/>
    </location>
</feature>
<dbReference type="CDD" id="cd00290">
    <property type="entry name" value="cytochrome_b_C"/>
    <property type="match status" value="1"/>
</dbReference>
<dbReference type="InterPro" id="IPR005797">
    <property type="entry name" value="Cyt_b/b6_N"/>
</dbReference>
<feature type="transmembrane region" description="Helical" evidence="16">
    <location>
        <begin position="17"/>
        <end position="38"/>
    </location>
</feature>
<organism evidence="19">
    <name type="scientific">Mimachlamys nobilis</name>
    <name type="common">Noble scallop</name>
    <name type="synonym">Chlamys nobilis</name>
    <dbReference type="NCBI Taxonomy" id="106276"/>
    <lineage>
        <taxon>Eukaryota</taxon>
        <taxon>Metazoa</taxon>
        <taxon>Spiralia</taxon>
        <taxon>Lophotrochozoa</taxon>
        <taxon>Mollusca</taxon>
        <taxon>Bivalvia</taxon>
        <taxon>Autobranchia</taxon>
        <taxon>Pteriomorphia</taxon>
        <taxon>Pectinida</taxon>
        <taxon>Pectinoidea</taxon>
        <taxon>Pectinidae</taxon>
        <taxon>Mimachlamys</taxon>
    </lineage>
</organism>
<dbReference type="Pfam" id="PF00033">
    <property type="entry name" value="Cytochrome_B"/>
    <property type="match status" value="1"/>
</dbReference>
<dbReference type="PANTHER" id="PTHR19271:SF16">
    <property type="entry name" value="CYTOCHROME B"/>
    <property type="match status" value="1"/>
</dbReference>
<evidence type="ECO:0000259" key="17">
    <source>
        <dbReference type="PROSITE" id="PS51002"/>
    </source>
</evidence>
<dbReference type="CDD" id="cd00284">
    <property type="entry name" value="Cytochrome_b_N"/>
    <property type="match status" value="1"/>
</dbReference>
<feature type="transmembrane region" description="Helical" evidence="16">
    <location>
        <begin position="50"/>
        <end position="73"/>
    </location>
</feature>
<keyword evidence="14 16" id="KW-0496">Mitochondrion</keyword>
<feature type="transmembrane region" description="Helical" evidence="16">
    <location>
        <begin position="169"/>
        <end position="191"/>
    </location>
</feature>
<reference evidence="19" key="1">
    <citation type="journal article" date="2009" name="BMC Res. Notes">
        <title>Comparative mitogenomic analyses of three scallops (Bivalvia: Pectinidae) reveal high level variation of genomic organization and a diversity of transfer RNA gene sets.</title>
        <authorList>
            <person name="Wu X."/>
            <person name="Xu X."/>
            <person name="Yu Z."/>
            <person name="Kong X."/>
        </authorList>
    </citation>
    <scope>NUCLEOTIDE SEQUENCE</scope>
</reference>
<evidence type="ECO:0000256" key="16">
    <source>
        <dbReference type="RuleBase" id="RU362117"/>
    </source>
</evidence>
<comment type="similarity">
    <text evidence="16">Belongs to the cytochrome b family.</text>
</comment>
<dbReference type="GO" id="GO:0046872">
    <property type="term" value="F:metal ion binding"/>
    <property type="evidence" value="ECO:0007669"/>
    <property type="project" value="UniProtKB-UniRule"/>
</dbReference>
<keyword evidence="9" id="KW-0999">Mitochondrion inner membrane</keyword>
<dbReference type="SUPFAM" id="SSF81648">
    <property type="entry name" value="a domain/subunit of cytochrome bc1 complex (Ubiquinol-cytochrome c reductase)"/>
    <property type="match status" value="1"/>
</dbReference>
<evidence type="ECO:0000313" key="19">
    <source>
        <dbReference type="EMBL" id="ACL36030.1"/>
    </source>
</evidence>
<dbReference type="GO" id="GO:0006122">
    <property type="term" value="P:mitochondrial electron transport, ubiquinol to cytochrome c"/>
    <property type="evidence" value="ECO:0007669"/>
    <property type="project" value="TreeGrafter"/>
</dbReference>
<gene>
    <name evidence="19" type="primary">cob</name>
</gene>
<dbReference type="GO" id="GO:0016491">
    <property type="term" value="F:oxidoreductase activity"/>
    <property type="evidence" value="ECO:0007669"/>
    <property type="project" value="UniProtKB-UniRule"/>
</dbReference>
<feature type="domain" description="Cytochrome b/b6 N-terminal region profile" evidence="17">
    <location>
        <begin position="1"/>
        <end position="149"/>
    </location>
</feature>
<keyword evidence="6 16" id="KW-0679">Respiratory chain</keyword>
<evidence type="ECO:0000256" key="14">
    <source>
        <dbReference type="ARBA" id="ARBA00023128"/>
    </source>
</evidence>
<evidence type="ECO:0000256" key="13">
    <source>
        <dbReference type="ARBA" id="ARBA00023075"/>
    </source>
</evidence>
<feature type="transmembrane region" description="Helical" evidence="16">
    <location>
        <begin position="118"/>
        <end position="139"/>
    </location>
</feature>
<accession>C4NTM5</accession>
<geneLocation type="mitochondrion" evidence="19"/>
<evidence type="ECO:0000256" key="9">
    <source>
        <dbReference type="ARBA" id="ARBA00022792"/>
    </source>
</evidence>
<evidence type="ECO:0000256" key="12">
    <source>
        <dbReference type="ARBA" id="ARBA00023004"/>
    </source>
</evidence>
<evidence type="ECO:0000256" key="8">
    <source>
        <dbReference type="ARBA" id="ARBA00022723"/>
    </source>
</evidence>
<dbReference type="InterPro" id="IPR048260">
    <property type="entry name" value="Cytochrome_b_C_euk/bac"/>
</dbReference>
<evidence type="ECO:0000256" key="3">
    <source>
        <dbReference type="ARBA" id="ARBA00013531"/>
    </source>
</evidence>
<evidence type="ECO:0000256" key="6">
    <source>
        <dbReference type="ARBA" id="ARBA00022660"/>
    </source>
</evidence>
<evidence type="ECO:0000256" key="1">
    <source>
        <dbReference type="ARBA" id="ARBA00002566"/>
    </source>
</evidence>
<evidence type="ECO:0000259" key="18">
    <source>
        <dbReference type="PROSITE" id="PS51003"/>
    </source>
</evidence>
<feature type="transmembrane region" description="Helical" evidence="16">
    <location>
        <begin position="85"/>
        <end position="106"/>
    </location>
</feature>
<dbReference type="InterPro" id="IPR005798">
    <property type="entry name" value="Cyt_b/b6_C"/>
</dbReference>
<keyword evidence="15 16" id="KW-0472">Membrane</keyword>
<keyword evidence="4 16" id="KW-0813">Transport</keyword>
<comment type="subcellular location">
    <subcellularLocation>
        <location evidence="2">Mitochondrion inner membrane</location>
        <topology evidence="2">Multi-pass membrane protein</topology>
    </subcellularLocation>
</comment>
<evidence type="ECO:0000256" key="10">
    <source>
        <dbReference type="ARBA" id="ARBA00022982"/>
    </source>
</evidence>
<protein>
    <recommendedName>
        <fullName evidence="3 16">Cytochrome b</fullName>
    </recommendedName>
</protein>
<feature type="transmembrane region" description="Helical" evidence="16">
    <location>
        <begin position="212"/>
        <end position="243"/>
    </location>
</feature>
<keyword evidence="10 16" id="KW-0249">Electron transport</keyword>
<evidence type="ECO:0000256" key="2">
    <source>
        <dbReference type="ARBA" id="ARBA00004448"/>
    </source>
</evidence>
<comment type="function">
    <text evidence="1 16">Component of the ubiquinol-cytochrome c reductase complex (complex III or cytochrome b-c1 complex) that is part of the mitochondrial respiratory chain. The b-c1 complex mediates electron transfer from ubiquinol to cytochrome c. Contributes to the generation of a proton gradient across the mitochondrial membrane that is then used for ATP synthesis.</text>
</comment>
<dbReference type="PROSITE" id="PS51003">
    <property type="entry name" value="CYTB_CTER"/>
    <property type="match status" value="1"/>
</dbReference>
<keyword evidence="7 16" id="KW-0812">Transmembrane</keyword>
<dbReference type="InterPro" id="IPR036150">
    <property type="entry name" value="Cyt_b/b6_C_sf"/>
</dbReference>
<evidence type="ECO:0000256" key="7">
    <source>
        <dbReference type="ARBA" id="ARBA00022692"/>
    </source>
</evidence>
<comment type="cofactor">
    <cofactor evidence="16">
        <name>heme b</name>
        <dbReference type="ChEBI" id="CHEBI:60344"/>
    </cofactor>
    <text evidence="16">Binds 2 heme groups non-covalently.</text>
</comment>
<evidence type="ECO:0000256" key="15">
    <source>
        <dbReference type="ARBA" id="ARBA00023136"/>
    </source>
</evidence>
<evidence type="ECO:0000256" key="5">
    <source>
        <dbReference type="ARBA" id="ARBA00022617"/>
    </source>
</evidence>
<dbReference type="Pfam" id="PF00032">
    <property type="entry name" value="Cytochrom_B_C"/>
    <property type="match status" value="1"/>
</dbReference>
<dbReference type="AlphaFoldDB" id="C4NTM5"/>
<dbReference type="GO" id="GO:0005743">
    <property type="term" value="C:mitochondrial inner membrane"/>
    <property type="evidence" value="ECO:0007669"/>
    <property type="project" value="UniProtKB-SubCell"/>
</dbReference>
<dbReference type="PANTHER" id="PTHR19271">
    <property type="entry name" value="CYTOCHROME B"/>
    <property type="match status" value="1"/>
</dbReference>
<name>C4NTM5_MIMNO</name>
<dbReference type="GO" id="GO:0008121">
    <property type="term" value="F:quinol-cytochrome-c reductase activity"/>
    <property type="evidence" value="ECO:0007669"/>
    <property type="project" value="TreeGrafter"/>
</dbReference>
<evidence type="ECO:0000256" key="4">
    <source>
        <dbReference type="ARBA" id="ARBA00022448"/>
    </source>
</evidence>
<feature type="transmembrane region" description="Helical" evidence="16">
    <location>
        <begin position="295"/>
        <end position="311"/>
    </location>
</feature>
<keyword evidence="11 16" id="KW-1133">Transmembrane helix</keyword>
<feature type="domain" description="Cytochrome b/b6 C-terminal region profile" evidence="18">
    <location>
        <begin position="150"/>
        <end position="319"/>
    </location>
</feature>
<dbReference type="InterPro" id="IPR016174">
    <property type="entry name" value="Di-haem_cyt_TM"/>
</dbReference>
<dbReference type="EMBL" id="FJ595958">
    <property type="protein sequence ID" value="ACL36030.1"/>
    <property type="molecule type" value="Genomic_DNA"/>
</dbReference>
<keyword evidence="5 16" id="KW-0349">Heme</keyword>
<dbReference type="InterPro" id="IPR048259">
    <property type="entry name" value="Cytochrome_b_N_euk/bac"/>
</dbReference>
<dbReference type="InterPro" id="IPR027387">
    <property type="entry name" value="Cytb/b6-like_sf"/>
</dbReference>
<dbReference type="Gene3D" id="1.20.810.10">
    <property type="entry name" value="Cytochrome Bc1 Complex, Chain C"/>
    <property type="match status" value="1"/>
</dbReference>
<proteinExistence type="inferred from homology"/>
<dbReference type="SUPFAM" id="SSF81342">
    <property type="entry name" value="Transmembrane di-heme cytochromes"/>
    <property type="match status" value="1"/>
</dbReference>
<keyword evidence="12 16" id="KW-0408">Iron</keyword>